<comment type="caution">
    <text evidence="2">The sequence shown here is derived from an EMBL/GenBank/DDBJ whole genome shotgun (WGS) entry which is preliminary data.</text>
</comment>
<keyword evidence="1" id="KW-1133">Transmembrane helix</keyword>
<name>A0A0F9WJ80_9ZZZZ</name>
<sequence length="69" mass="7834">MLWYLSALALMSYPIAELSRVIVIVIVRYPNIAIGAGEVPQSDFVWEIILMWIAYIVGAAILAWRLNKK</sequence>
<dbReference type="EMBL" id="LAZR01000262">
    <property type="protein sequence ID" value="KKN78498.1"/>
    <property type="molecule type" value="Genomic_DNA"/>
</dbReference>
<evidence type="ECO:0000256" key="1">
    <source>
        <dbReference type="SAM" id="Phobius"/>
    </source>
</evidence>
<proteinExistence type="predicted"/>
<reference evidence="2" key="1">
    <citation type="journal article" date="2015" name="Nature">
        <title>Complex archaea that bridge the gap between prokaryotes and eukaryotes.</title>
        <authorList>
            <person name="Spang A."/>
            <person name="Saw J.H."/>
            <person name="Jorgensen S.L."/>
            <person name="Zaremba-Niedzwiedzka K."/>
            <person name="Martijn J."/>
            <person name="Lind A.E."/>
            <person name="van Eijk R."/>
            <person name="Schleper C."/>
            <person name="Guy L."/>
            <person name="Ettema T.J."/>
        </authorList>
    </citation>
    <scope>NUCLEOTIDE SEQUENCE</scope>
</reference>
<gene>
    <name evidence="2" type="ORF">LCGC14_0350300</name>
</gene>
<organism evidence="2">
    <name type="scientific">marine sediment metagenome</name>
    <dbReference type="NCBI Taxonomy" id="412755"/>
    <lineage>
        <taxon>unclassified sequences</taxon>
        <taxon>metagenomes</taxon>
        <taxon>ecological metagenomes</taxon>
    </lineage>
</organism>
<dbReference type="AlphaFoldDB" id="A0A0F9WJ80"/>
<evidence type="ECO:0000313" key="2">
    <source>
        <dbReference type="EMBL" id="KKN78498.1"/>
    </source>
</evidence>
<keyword evidence="1" id="KW-0472">Membrane</keyword>
<feature type="transmembrane region" description="Helical" evidence="1">
    <location>
        <begin position="44"/>
        <end position="64"/>
    </location>
</feature>
<keyword evidence="1" id="KW-0812">Transmembrane</keyword>
<protein>
    <submittedName>
        <fullName evidence="2">Uncharacterized protein</fullName>
    </submittedName>
</protein>
<accession>A0A0F9WJ80</accession>